<comment type="caution">
    <text evidence="1">The sequence shown here is derived from an EMBL/GenBank/DDBJ whole genome shotgun (WGS) entry which is preliminary data.</text>
</comment>
<name>A0ACB8R8F3_9AGAM</name>
<feature type="non-terminal residue" evidence="1">
    <location>
        <position position="1"/>
    </location>
</feature>
<protein>
    <submittedName>
        <fullName evidence="1">Uncharacterized protein</fullName>
    </submittedName>
</protein>
<reference evidence="1" key="2">
    <citation type="journal article" date="2022" name="New Phytol.">
        <title>Evolutionary transition to the ectomycorrhizal habit in the genomes of a hyperdiverse lineage of mushroom-forming fungi.</title>
        <authorList>
            <person name="Looney B."/>
            <person name="Miyauchi S."/>
            <person name="Morin E."/>
            <person name="Drula E."/>
            <person name="Courty P.E."/>
            <person name="Kohler A."/>
            <person name="Kuo A."/>
            <person name="LaButti K."/>
            <person name="Pangilinan J."/>
            <person name="Lipzen A."/>
            <person name="Riley R."/>
            <person name="Andreopoulos W."/>
            <person name="He G."/>
            <person name="Johnson J."/>
            <person name="Nolan M."/>
            <person name="Tritt A."/>
            <person name="Barry K.W."/>
            <person name="Grigoriev I.V."/>
            <person name="Nagy L.G."/>
            <person name="Hibbett D."/>
            <person name="Henrissat B."/>
            <person name="Matheny P.B."/>
            <person name="Labbe J."/>
            <person name="Martin F.M."/>
        </authorList>
    </citation>
    <scope>NUCLEOTIDE SEQUENCE</scope>
    <source>
        <strain evidence="1">FP105234-sp</strain>
    </source>
</reference>
<evidence type="ECO:0000313" key="1">
    <source>
        <dbReference type="EMBL" id="KAI0040406.1"/>
    </source>
</evidence>
<gene>
    <name evidence="1" type="ORF">FA95DRAFT_1566409</name>
</gene>
<reference evidence="1" key="1">
    <citation type="submission" date="2021-02" db="EMBL/GenBank/DDBJ databases">
        <authorList>
            <consortium name="DOE Joint Genome Institute"/>
            <person name="Ahrendt S."/>
            <person name="Looney B.P."/>
            <person name="Miyauchi S."/>
            <person name="Morin E."/>
            <person name="Drula E."/>
            <person name="Courty P.E."/>
            <person name="Chicoki N."/>
            <person name="Fauchery L."/>
            <person name="Kohler A."/>
            <person name="Kuo A."/>
            <person name="Labutti K."/>
            <person name="Pangilinan J."/>
            <person name="Lipzen A."/>
            <person name="Riley R."/>
            <person name="Andreopoulos W."/>
            <person name="He G."/>
            <person name="Johnson J."/>
            <person name="Barry K.W."/>
            <person name="Grigoriev I.V."/>
            <person name="Nagy L."/>
            <person name="Hibbett D."/>
            <person name="Henrissat B."/>
            <person name="Matheny P.B."/>
            <person name="Labbe J."/>
            <person name="Martin F."/>
        </authorList>
    </citation>
    <scope>NUCLEOTIDE SEQUENCE</scope>
    <source>
        <strain evidence="1">FP105234-sp</strain>
    </source>
</reference>
<dbReference type="EMBL" id="MU276198">
    <property type="protein sequence ID" value="KAI0040406.1"/>
    <property type="molecule type" value="Genomic_DNA"/>
</dbReference>
<sequence>VRRGNGGVVPDAVGSRAVSVRRRNGAAGGGEVYGIRRIGNWMGFWWKWSTQTGE</sequence>
<evidence type="ECO:0000313" key="2">
    <source>
        <dbReference type="Proteomes" id="UP000814033"/>
    </source>
</evidence>
<proteinExistence type="predicted"/>
<dbReference type="Proteomes" id="UP000814033">
    <property type="component" value="Unassembled WGS sequence"/>
</dbReference>
<organism evidence="1 2">
    <name type="scientific">Auriscalpium vulgare</name>
    <dbReference type="NCBI Taxonomy" id="40419"/>
    <lineage>
        <taxon>Eukaryota</taxon>
        <taxon>Fungi</taxon>
        <taxon>Dikarya</taxon>
        <taxon>Basidiomycota</taxon>
        <taxon>Agaricomycotina</taxon>
        <taxon>Agaricomycetes</taxon>
        <taxon>Russulales</taxon>
        <taxon>Auriscalpiaceae</taxon>
        <taxon>Auriscalpium</taxon>
    </lineage>
</organism>
<keyword evidence="2" id="KW-1185">Reference proteome</keyword>
<accession>A0ACB8R8F3</accession>